<sequence>MTQPVRPFIITHRSIFSLSVPMTLAYLTTPLLGLVDTAVVGRLGEASLIGGLAVGAILIDIIFTTFNFLRSGTTGLTAQALGQGDKVEIQAIFIRALIIAIIGGLVLAMFSPLLLALGLYLMAPGDEVTLAAQYYVLIRIVGAPLALANYAILGWLVGLGKARTGLLLQLTLNGSNIALSISLGLYLEFGIQGVAIATVISELCALLLGLYICYRLLDRNTRPSRTQLLDRDALWRFANLNVDIMLRSFALLFAFAFFTTKSAHFGELTLAANAVLMNFFMIASYFLDGLAIAAEQIVGRAIGANYRAGFMRGLGLTFAWNTFMAMLLSIVFWLFGIDLIRLITTLEPVQAEATQYLLLAAILPLSGVLAFQMDGVFIGATWSRDMSLMMLVSLGAYLIAYWLLQDMANTGLWLALHIFLLMRGVTLLARLPGRVRRTFG</sequence>
<dbReference type="GO" id="GO:0005886">
    <property type="term" value="C:plasma membrane"/>
    <property type="evidence" value="ECO:0007669"/>
    <property type="project" value="TreeGrafter"/>
</dbReference>
<feature type="transmembrane region" description="Helical" evidence="6">
    <location>
        <begin position="96"/>
        <end position="122"/>
    </location>
</feature>
<dbReference type="InterPro" id="IPR044644">
    <property type="entry name" value="DinF-like"/>
</dbReference>
<evidence type="ECO:0000256" key="1">
    <source>
        <dbReference type="ARBA" id="ARBA00004141"/>
    </source>
</evidence>
<evidence type="ECO:0000313" key="7">
    <source>
        <dbReference type="EMBL" id="CAE6485612.1"/>
    </source>
</evidence>
<feature type="transmembrane region" description="Helical" evidence="6">
    <location>
        <begin position="270"/>
        <end position="293"/>
    </location>
</feature>
<proteinExistence type="inferred from homology"/>
<dbReference type="GO" id="GO:0042910">
    <property type="term" value="F:xenobiotic transmembrane transporter activity"/>
    <property type="evidence" value="ECO:0007669"/>
    <property type="project" value="InterPro"/>
</dbReference>
<dbReference type="CDD" id="cd13136">
    <property type="entry name" value="MATE_DinF_like"/>
    <property type="match status" value="1"/>
</dbReference>
<evidence type="ECO:0000313" key="9">
    <source>
        <dbReference type="Proteomes" id="UP000199561"/>
    </source>
</evidence>
<dbReference type="Proteomes" id="UP000199561">
    <property type="component" value="Unassembled WGS sequence"/>
</dbReference>
<keyword evidence="4 6" id="KW-1133">Transmembrane helix</keyword>
<evidence type="ECO:0000256" key="6">
    <source>
        <dbReference type="SAM" id="Phobius"/>
    </source>
</evidence>
<name>A0A1I4LNB8_9PROT</name>
<dbReference type="PANTHER" id="PTHR42893">
    <property type="entry name" value="PROTEIN DETOXIFICATION 44, CHLOROPLASTIC-RELATED"/>
    <property type="match status" value="1"/>
</dbReference>
<dbReference type="Pfam" id="PF01554">
    <property type="entry name" value="MatE"/>
    <property type="match status" value="2"/>
</dbReference>
<protein>
    <submittedName>
        <fullName evidence="8">Putative efflux protein, MATE family</fullName>
    </submittedName>
</protein>
<feature type="transmembrane region" description="Helical" evidence="6">
    <location>
        <begin position="166"/>
        <end position="187"/>
    </location>
</feature>
<dbReference type="Proteomes" id="UP000601736">
    <property type="component" value="Unassembled WGS sequence"/>
</dbReference>
<dbReference type="EMBL" id="FOUF01000002">
    <property type="protein sequence ID" value="SFL92336.1"/>
    <property type="molecule type" value="Genomic_DNA"/>
</dbReference>
<feature type="transmembrane region" description="Helical" evidence="6">
    <location>
        <begin position="47"/>
        <end position="69"/>
    </location>
</feature>
<comment type="subcellular location">
    <subcellularLocation>
        <location evidence="1">Membrane</location>
        <topology evidence="1">Multi-pass membrane protein</topology>
    </subcellularLocation>
</comment>
<evidence type="ECO:0000256" key="3">
    <source>
        <dbReference type="ARBA" id="ARBA00022692"/>
    </source>
</evidence>
<feature type="transmembrane region" description="Helical" evidence="6">
    <location>
        <begin position="314"/>
        <end position="336"/>
    </location>
</feature>
<evidence type="ECO:0000256" key="2">
    <source>
        <dbReference type="ARBA" id="ARBA00010199"/>
    </source>
</evidence>
<reference evidence="7" key="2">
    <citation type="submission" date="2021-02" db="EMBL/GenBank/DDBJ databases">
        <authorList>
            <person name="Han P."/>
        </authorList>
    </citation>
    <scope>NUCLEOTIDE SEQUENCE</scope>
    <source>
        <strain evidence="7">Nitrosomonas nitrosa 18-3D</strain>
    </source>
</reference>
<feature type="transmembrane region" description="Helical" evidence="6">
    <location>
        <begin position="386"/>
        <end position="404"/>
    </location>
</feature>
<keyword evidence="9" id="KW-1185">Reference proteome</keyword>
<feature type="transmembrane region" description="Helical" evidence="6">
    <location>
        <begin position="238"/>
        <end position="258"/>
    </location>
</feature>
<feature type="transmembrane region" description="Helical" evidence="6">
    <location>
        <begin position="193"/>
        <end position="217"/>
    </location>
</feature>
<organism evidence="8 9">
    <name type="scientific">Nitrosomonas nitrosa</name>
    <dbReference type="NCBI Taxonomy" id="52442"/>
    <lineage>
        <taxon>Bacteria</taxon>
        <taxon>Pseudomonadati</taxon>
        <taxon>Pseudomonadota</taxon>
        <taxon>Betaproteobacteria</taxon>
        <taxon>Nitrosomonadales</taxon>
        <taxon>Nitrosomonadaceae</taxon>
        <taxon>Nitrosomonas</taxon>
    </lineage>
</organism>
<dbReference type="PANTHER" id="PTHR42893:SF46">
    <property type="entry name" value="PROTEIN DETOXIFICATION 44, CHLOROPLASTIC"/>
    <property type="match status" value="1"/>
</dbReference>
<reference evidence="8 9" key="1">
    <citation type="submission" date="2016-10" db="EMBL/GenBank/DDBJ databases">
        <authorList>
            <person name="de Groot N.N."/>
        </authorList>
    </citation>
    <scope>NUCLEOTIDE SEQUENCE [LARGE SCALE GENOMIC DNA]</scope>
    <source>
        <strain evidence="8 9">Nm146</strain>
    </source>
</reference>
<dbReference type="STRING" id="52442.SAMN05421880_102140"/>
<dbReference type="GO" id="GO:0015297">
    <property type="term" value="F:antiporter activity"/>
    <property type="evidence" value="ECO:0007669"/>
    <property type="project" value="InterPro"/>
</dbReference>
<dbReference type="AlphaFoldDB" id="A0A1I4LNB8"/>
<evidence type="ECO:0000256" key="4">
    <source>
        <dbReference type="ARBA" id="ARBA00022989"/>
    </source>
</evidence>
<evidence type="ECO:0000313" key="8">
    <source>
        <dbReference type="EMBL" id="SFL92336.1"/>
    </source>
</evidence>
<feature type="transmembrane region" description="Helical" evidence="6">
    <location>
        <begin position="356"/>
        <end position="379"/>
    </location>
</feature>
<feature type="transmembrane region" description="Helical" evidence="6">
    <location>
        <begin position="15"/>
        <end position="35"/>
    </location>
</feature>
<accession>A0A1I4LNB8</accession>
<keyword evidence="3 6" id="KW-0812">Transmembrane</keyword>
<gene>
    <name evidence="7" type="ORF">NMYAN_10300</name>
    <name evidence="8" type="ORF">SAMN05421880_102140</name>
</gene>
<dbReference type="EMBL" id="CAJNAP010000001">
    <property type="protein sequence ID" value="CAE6485612.1"/>
    <property type="molecule type" value="Genomic_DNA"/>
</dbReference>
<feature type="transmembrane region" description="Helical" evidence="6">
    <location>
        <begin position="134"/>
        <end position="159"/>
    </location>
</feature>
<comment type="similarity">
    <text evidence="2">Belongs to the multi antimicrobial extrusion (MATE) (TC 2.A.66.1) family.</text>
</comment>
<dbReference type="InterPro" id="IPR002528">
    <property type="entry name" value="MATE_fam"/>
</dbReference>
<evidence type="ECO:0000256" key="5">
    <source>
        <dbReference type="ARBA" id="ARBA00023136"/>
    </source>
</evidence>
<dbReference type="NCBIfam" id="TIGR00797">
    <property type="entry name" value="matE"/>
    <property type="match status" value="1"/>
</dbReference>
<keyword evidence="5 6" id="KW-0472">Membrane</keyword>
<dbReference type="RefSeq" id="WP_090666068.1">
    <property type="nucleotide sequence ID" value="NZ_CAJNAP010000001.1"/>
</dbReference>
<feature type="transmembrane region" description="Helical" evidence="6">
    <location>
        <begin position="410"/>
        <end position="429"/>
    </location>
</feature>